<evidence type="ECO:0000313" key="12">
    <source>
        <dbReference type="Proteomes" id="UP001168821"/>
    </source>
</evidence>
<dbReference type="PROSITE" id="PS00829">
    <property type="entry name" value="GREAB_1"/>
    <property type="match status" value="1"/>
</dbReference>
<dbReference type="GO" id="GO:0070063">
    <property type="term" value="F:RNA polymerase binding"/>
    <property type="evidence" value="ECO:0007669"/>
    <property type="project" value="InterPro"/>
</dbReference>
<reference evidence="11" key="1">
    <citation type="journal article" date="2023" name="G3 (Bethesda)">
        <title>Whole genome assemblies of Zophobas morio and Tenebrio molitor.</title>
        <authorList>
            <person name="Kaur S."/>
            <person name="Stinson S.A."/>
            <person name="diCenzo G.C."/>
        </authorList>
    </citation>
    <scope>NUCLEOTIDE SEQUENCE</scope>
    <source>
        <strain evidence="11">QUZm001</strain>
    </source>
</reference>
<dbReference type="GO" id="GO:0032784">
    <property type="term" value="P:regulation of DNA-templated transcription elongation"/>
    <property type="evidence" value="ECO:0007669"/>
    <property type="project" value="InterPro"/>
</dbReference>
<dbReference type="Gene3D" id="3.10.50.30">
    <property type="entry name" value="Transcription elongation factor, GreA/GreB, C-terminal domain"/>
    <property type="match status" value="1"/>
</dbReference>
<gene>
    <name evidence="11" type="ORF">Zmor_004357</name>
</gene>
<dbReference type="NCBIfam" id="TIGR01462">
    <property type="entry name" value="greA"/>
    <property type="match status" value="1"/>
</dbReference>
<evidence type="ECO:0000313" key="11">
    <source>
        <dbReference type="EMBL" id="KAJ3636377.1"/>
    </source>
</evidence>
<dbReference type="GO" id="GO:0006354">
    <property type="term" value="P:DNA-templated transcription elongation"/>
    <property type="evidence" value="ECO:0007669"/>
    <property type="project" value="TreeGrafter"/>
</dbReference>
<dbReference type="PIRSF" id="PIRSF006092">
    <property type="entry name" value="GreA_GreB"/>
    <property type="match status" value="1"/>
</dbReference>
<dbReference type="AlphaFoldDB" id="A0AA38HLV2"/>
<sequence>MEKEIILTKDGLQDLKNELKNLIEVTRPQVIEELVEARNQGDLSENADYDAARNRQAEVEARIKELEATIANAKLIEEEVSSSAVSSVHLGSEVVFENMKSKEKRTVKIVGPIEADPFQGRISNESPLAKAIMGRVAGDTTEVKDVVNPYRIKIVEVKN</sequence>
<dbReference type="Proteomes" id="UP001168821">
    <property type="component" value="Unassembled WGS sequence"/>
</dbReference>
<dbReference type="InterPro" id="IPR022691">
    <property type="entry name" value="Tscrpt_elong_fac_GreA/B_N"/>
</dbReference>
<evidence type="ECO:0000256" key="7">
    <source>
        <dbReference type="ARBA" id="ARBA00030776"/>
    </source>
</evidence>
<name>A0AA38HLV2_9CUCU</name>
<dbReference type="EMBL" id="JALNTZ010000166">
    <property type="protein sequence ID" value="KAJ3636377.1"/>
    <property type="molecule type" value="Genomic_DNA"/>
</dbReference>
<dbReference type="InterPro" id="IPR028624">
    <property type="entry name" value="Tscrpt_elong_fac_GreA/B"/>
</dbReference>
<dbReference type="Pfam" id="PF01272">
    <property type="entry name" value="GreA_GreB"/>
    <property type="match status" value="1"/>
</dbReference>
<dbReference type="Gene3D" id="1.10.287.180">
    <property type="entry name" value="Transcription elongation factor, GreA/GreB, N-terminal domain"/>
    <property type="match status" value="1"/>
</dbReference>
<evidence type="ECO:0000256" key="1">
    <source>
        <dbReference type="ARBA" id="ARBA00008213"/>
    </source>
</evidence>
<evidence type="ECO:0000256" key="4">
    <source>
        <dbReference type="ARBA" id="ARBA00023125"/>
    </source>
</evidence>
<dbReference type="InterPro" id="IPR036805">
    <property type="entry name" value="Tscrpt_elong_fac_GreA/B_N_sf"/>
</dbReference>
<dbReference type="InterPro" id="IPR001437">
    <property type="entry name" value="Tscrpt_elong_fac_GreA/B_C"/>
</dbReference>
<dbReference type="PANTHER" id="PTHR30437">
    <property type="entry name" value="TRANSCRIPTION ELONGATION FACTOR GREA"/>
    <property type="match status" value="1"/>
</dbReference>
<evidence type="ECO:0000259" key="9">
    <source>
        <dbReference type="Pfam" id="PF01272"/>
    </source>
</evidence>
<keyword evidence="8" id="KW-0175">Coiled coil</keyword>
<evidence type="ECO:0000256" key="6">
    <source>
        <dbReference type="ARBA" id="ARBA00024916"/>
    </source>
</evidence>
<dbReference type="HAMAP" id="MF_00105">
    <property type="entry name" value="GreA_GreB"/>
    <property type="match status" value="1"/>
</dbReference>
<dbReference type="SUPFAM" id="SSF54534">
    <property type="entry name" value="FKBP-like"/>
    <property type="match status" value="1"/>
</dbReference>
<evidence type="ECO:0000256" key="5">
    <source>
        <dbReference type="ARBA" id="ARBA00023163"/>
    </source>
</evidence>
<evidence type="ECO:0000259" key="10">
    <source>
        <dbReference type="Pfam" id="PF03449"/>
    </source>
</evidence>
<comment type="caution">
    <text evidence="11">The sequence shown here is derived from an EMBL/GenBank/DDBJ whole genome shotgun (WGS) entry which is preliminary data.</text>
</comment>
<protein>
    <recommendedName>
        <fullName evidence="2">Transcription elongation factor GreA</fullName>
    </recommendedName>
    <alternativeName>
        <fullName evidence="7">Transcript cleavage factor GreA</fullName>
    </alternativeName>
</protein>
<feature type="coiled-coil region" evidence="8">
    <location>
        <begin position="49"/>
        <end position="76"/>
    </location>
</feature>
<dbReference type="InterPro" id="IPR023459">
    <property type="entry name" value="Tscrpt_elong_fac_GreA/B_fam"/>
</dbReference>
<keyword evidence="3" id="KW-0805">Transcription regulation</keyword>
<keyword evidence="12" id="KW-1185">Reference proteome</keyword>
<organism evidence="11 12">
    <name type="scientific">Zophobas morio</name>
    <dbReference type="NCBI Taxonomy" id="2755281"/>
    <lineage>
        <taxon>Eukaryota</taxon>
        <taxon>Metazoa</taxon>
        <taxon>Ecdysozoa</taxon>
        <taxon>Arthropoda</taxon>
        <taxon>Hexapoda</taxon>
        <taxon>Insecta</taxon>
        <taxon>Pterygota</taxon>
        <taxon>Neoptera</taxon>
        <taxon>Endopterygota</taxon>
        <taxon>Coleoptera</taxon>
        <taxon>Polyphaga</taxon>
        <taxon>Cucujiformia</taxon>
        <taxon>Tenebrionidae</taxon>
        <taxon>Zophobas</taxon>
    </lineage>
</organism>
<feature type="domain" description="Transcription elongation factor GreA/GreB C-terminal" evidence="9">
    <location>
        <begin position="86"/>
        <end position="158"/>
    </location>
</feature>
<evidence type="ECO:0000256" key="3">
    <source>
        <dbReference type="ARBA" id="ARBA00023015"/>
    </source>
</evidence>
<dbReference type="InterPro" id="IPR018151">
    <property type="entry name" value="TF_GreA/GreB_CS"/>
</dbReference>
<dbReference type="NCBIfam" id="NF001263">
    <property type="entry name" value="PRK00226.1-4"/>
    <property type="match status" value="1"/>
</dbReference>
<dbReference type="FunFam" id="1.10.287.180:FF:000001">
    <property type="entry name" value="Transcription elongation factor GreA"/>
    <property type="match status" value="1"/>
</dbReference>
<keyword evidence="4" id="KW-0238">DNA-binding</keyword>
<dbReference type="PANTHER" id="PTHR30437:SF4">
    <property type="entry name" value="TRANSCRIPTION ELONGATION FACTOR GREA"/>
    <property type="match status" value="1"/>
</dbReference>
<comment type="similarity">
    <text evidence="1">Belongs to the GreA/GreB family.</text>
</comment>
<dbReference type="GO" id="GO:0003677">
    <property type="term" value="F:DNA binding"/>
    <property type="evidence" value="ECO:0007669"/>
    <property type="project" value="UniProtKB-KW"/>
</dbReference>
<dbReference type="InterPro" id="IPR036953">
    <property type="entry name" value="GreA/GreB_C_sf"/>
</dbReference>
<proteinExistence type="inferred from homology"/>
<evidence type="ECO:0000256" key="2">
    <source>
        <dbReference type="ARBA" id="ARBA00013729"/>
    </source>
</evidence>
<evidence type="ECO:0000256" key="8">
    <source>
        <dbReference type="SAM" id="Coils"/>
    </source>
</evidence>
<accession>A0AA38HLV2</accession>
<keyword evidence="5" id="KW-0804">Transcription</keyword>
<dbReference type="Pfam" id="PF03449">
    <property type="entry name" value="GreA_GreB_N"/>
    <property type="match status" value="1"/>
</dbReference>
<comment type="function">
    <text evidence="6">Necessary for efficient RNA polymerase transcription elongation past template-encoded arresting sites. The arresting sites in DNA have the property of trapping a certain fraction of elongating RNA polymerases that pass through, resulting in locked ternary complexes. Cleavage of the nascent transcript by cleavage factors such as GreA or GreB allows the resumption of elongation from the new 3'terminus. GreA releases sequences of 2 to 3 nucleotides.</text>
</comment>
<dbReference type="SUPFAM" id="SSF46557">
    <property type="entry name" value="GreA transcript cleavage protein, N-terminal domain"/>
    <property type="match status" value="1"/>
</dbReference>
<dbReference type="InterPro" id="IPR006359">
    <property type="entry name" value="Tscrpt_elong_fac_GreA"/>
</dbReference>
<feature type="domain" description="Transcription elongation factor GreA/GreB N-terminal" evidence="10">
    <location>
        <begin position="5"/>
        <end position="74"/>
    </location>
</feature>